<proteinExistence type="predicted"/>
<dbReference type="CDD" id="cd24082">
    <property type="entry name" value="ASKHA_NBD_GspK-like"/>
    <property type="match status" value="1"/>
</dbReference>
<dbReference type="Gene3D" id="3.30.420.40">
    <property type="match status" value="2"/>
</dbReference>
<dbReference type="SUPFAM" id="SSF53067">
    <property type="entry name" value="Actin-like ATPase domain"/>
    <property type="match status" value="2"/>
</dbReference>
<dbReference type="NCBIfam" id="NF046058">
    <property type="entry name" value="NagK_SO3507"/>
    <property type="match status" value="1"/>
</dbReference>
<keyword evidence="2" id="KW-0808">Transferase</keyword>
<dbReference type="Proteomes" id="UP000273643">
    <property type="component" value="Unassembled WGS sequence"/>
</dbReference>
<keyword evidence="3" id="KW-1185">Reference proteome</keyword>
<reference evidence="2 3" key="1">
    <citation type="submission" date="2018-11" db="EMBL/GenBank/DDBJ databases">
        <title>Genomic Encyclopedia of Type Strains, Phase IV (KMG-IV): sequencing the most valuable type-strain genomes for metagenomic binning, comparative biology and taxonomic classification.</title>
        <authorList>
            <person name="Goeker M."/>
        </authorList>
    </citation>
    <scope>NUCLEOTIDE SEQUENCE [LARGE SCALE GENOMIC DNA]</scope>
    <source>
        <strain evidence="2 3">DSM 16974</strain>
    </source>
</reference>
<keyword evidence="2" id="KW-0418">Kinase</keyword>
<dbReference type="PANTHER" id="PTHR43190:SF3">
    <property type="entry name" value="N-ACETYL-D-GLUCOSAMINE KINASE"/>
    <property type="match status" value="1"/>
</dbReference>
<dbReference type="InterPro" id="IPR052519">
    <property type="entry name" value="Euk-type_GlcNAc_Kinase"/>
</dbReference>
<dbReference type="EMBL" id="RJUK01000002">
    <property type="protein sequence ID" value="ROQ18339.1"/>
    <property type="molecule type" value="Genomic_DNA"/>
</dbReference>
<feature type="domain" description="ATPase BadF/BadG/BcrA/BcrD type" evidence="1">
    <location>
        <begin position="12"/>
        <end position="289"/>
    </location>
</feature>
<dbReference type="OrthoDB" id="9816014at2"/>
<sequence>MVSAPTNEHYFLGIDGGGSKCKASIADASGRVLGSALAGPANPLHGVEQTLQSIESAARRALSDAGLPTETLGRLVAGAGLAGVNLPSLYRVISDWPHPFAALHLTTDLRIALLGAHQQDEGAVIVTGTGSCGYVRAAGVDHLLGGHGFPYGDQGSGAWMGLEAIKAVLLASDDLGPETQLIESVAELLQARGLAIVERMSGKPSSDYARLAPLVFDAAEAGDPVALDILRSGARYISAMARKLLAYQPPRLSLIGGMAERLETWLDRDVAEQLSRPLGPPEAGALLFARQQSALANTA</sequence>
<dbReference type="InterPro" id="IPR043129">
    <property type="entry name" value="ATPase_NBD"/>
</dbReference>
<evidence type="ECO:0000313" key="2">
    <source>
        <dbReference type="EMBL" id="ROQ18339.1"/>
    </source>
</evidence>
<dbReference type="AlphaFoldDB" id="A0A3N1NR22"/>
<dbReference type="InterPro" id="IPR002731">
    <property type="entry name" value="ATPase_BadF"/>
</dbReference>
<accession>A0A3N1NR22</accession>
<dbReference type="RefSeq" id="WP_123638981.1">
    <property type="nucleotide sequence ID" value="NZ_RJUK01000002.1"/>
</dbReference>
<dbReference type="GO" id="GO:0016301">
    <property type="term" value="F:kinase activity"/>
    <property type="evidence" value="ECO:0007669"/>
    <property type="project" value="UniProtKB-KW"/>
</dbReference>
<dbReference type="PANTHER" id="PTHR43190">
    <property type="entry name" value="N-ACETYL-D-GLUCOSAMINE KINASE"/>
    <property type="match status" value="1"/>
</dbReference>
<protein>
    <submittedName>
        <fullName evidence="2">Glucosamine kinase</fullName>
    </submittedName>
</protein>
<dbReference type="Pfam" id="PF01869">
    <property type="entry name" value="BcrAD_BadFG"/>
    <property type="match status" value="1"/>
</dbReference>
<organism evidence="2 3">
    <name type="scientific">Marinimicrobium koreense</name>
    <dbReference type="NCBI Taxonomy" id="306545"/>
    <lineage>
        <taxon>Bacteria</taxon>
        <taxon>Pseudomonadati</taxon>
        <taxon>Pseudomonadota</taxon>
        <taxon>Gammaproteobacteria</taxon>
        <taxon>Cellvibrionales</taxon>
        <taxon>Cellvibrionaceae</taxon>
        <taxon>Marinimicrobium</taxon>
    </lineage>
</organism>
<comment type="caution">
    <text evidence="2">The sequence shown here is derived from an EMBL/GenBank/DDBJ whole genome shotgun (WGS) entry which is preliminary data.</text>
</comment>
<name>A0A3N1NR22_9GAMM</name>
<gene>
    <name evidence="2" type="ORF">EDC38_2561</name>
</gene>
<evidence type="ECO:0000259" key="1">
    <source>
        <dbReference type="Pfam" id="PF01869"/>
    </source>
</evidence>
<evidence type="ECO:0000313" key="3">
    <source>
        <dbReference type="Proteomes" id="UP000273643"/>
    </source>
</evidence>